<comment type="caution">
    <text evidence="1">The sequence shown here is derived from an EMBL/GenBank/DDBJ whole genome shotgun (WGS) entry which is preliminary data.</text>
</comment>
<gene>
    <name evidence="1" type="ORF">LOCC1_G004978</name>
</gene>
<dbReference type="Gene3D" id="3.40.630.30">
    <property type="match status" value="1"/>
</dbReference>
<proteinExistence type="predicted"/>
<keyword evidence="2" id="KW-1185">Reference proteome</keyword>
<dbReference type="AlphaFoldDB" id="A0A8H8UER5"/>
<evidence type="ECO:0008006" key="3">
    <source>
        <dbReference type="Google" id="ProtNLM"/>
    </source>
</evidence>
<dbReference type="SUPFAM" id="SSF55729">
    <property type="entry name" value="Acyl-CoA N-acyltransferases (Nat)"/>
    <property type="match status" value="1"/>
</dbReference>
<dbReference type="EMBL" id="QGMI01000192">
    <property type="protein sequence ID" value="TVY45472.1"/>
    <property type="molecule type" value="Genomic_DNA"/>
</dbReference>
<organism evidence="1 2">
    <name type="scientific">Lachnellula occidentalis</name>
    <dbReference type="NCBI Taxonomy" id="215460"/>
    <lineage>
        <taxon>Eukaryota</taxon>
        <taxon>Fungi</taxon>
        <taxon>Dikarya</taxon>
        <taxon>Ascomycota</taxon>
        <taxon>Pezizomycotina</taxon>
        <taxon>Leotiomycetes</taxon>
        <taxon>Helotiales</taxon>
        <taxon>Lachnaceae</taxon>
        <taxon>Lachnellula</taxon>
    </lineage>
</organism>
<name>A0A8H8UER5_9HELO</name>
<dbReference type="InterPro" id="IPR016181">
    <property type="entry name" value="Acyl_CoA_acyltransferase"/>
</dbReference>
<dbReference type="Proteomes" id="UP000443090">
    <property type="component" value="Unassembled WGS sequence"/>
</dbReference>
<accession>A0A8H8UER5</accession>
<feature type="non-terminal residue" evidence="1">
    <location>
        <position position="1"/>
    </location>
</feature>
<evidence type="ECO:0000313" key="2">
    <source>
        <dbReference type="Proteomes" id="UP000443090"/>
    </source>
</evidence>
<reference evidence="1 2" key="1">
    <citation type="submission" date="2018-05" db="EMBL/GenBank/DDBJ databases">
        <title>Genome sequencing and assembly of the regulated plant pathogen Lachnellula willkommii and related sister species for the development of diagnostic species identification markers.</title>
        <authorList>
            <person name="Giroux E."/>
            <person name="Bilodeau G."/>
        </authorList>
    </citation>
    <scope>NUCLEOTIDE SEQUENCE [LARGE SCALE GENOMIC DNA]</scope>
    <source>
        <strain evidence="1 2">CBS 160.35</strain>
    </source>
</reference>
<feature type="non-terminal residue" evidence="1">
    <location>
        <position position="151"/>
    </location>
</feature>
<evidence type="ECO:0000313" key="1">
    <source>
        <dbReference type="EMBL" id="TVY45472.1"/>
    </source>
</evidence>
<protein>
    <recommendedName>
        <fullName evidence="3">N-acetyltransferase domain-containing protein</fullName>
    </recommendedName>
</protein>
<sequence>TDTAPTFGAKPRTPTNTPFIPAGHIALTTTYETPGHMDPIPALYFISNFYIASSLQSSGLGRAAMDLIETLAISEPLNARTLALSTVADDGEGRVEKFKALGREVPSVSNQRWYERRGYVPFKRVKEMWWETDSRGKKWPTEGVFMRKDIK</sequence>
<dbReference type="OrthoDB" id="2326446at2759"/>